<dbReference type="SUPFAM" id="SSF50022">
    <property type="entry name" value="ISP domain"/>
    <property type="match status" value="1"/>
</dbReference>
<evidence type="ECO:0000256" key="4">
    <source>
        <dbReference type="ARBA" id="ARBA00023014"/>
    </source>
</evidence>
<dbReference type="Pfam" id="PF00355">
    <property type="entry name" value="Rieske"/>
    <property type="match status" value="1"/>
</dbReference>
<comment type="caution">
    <text evidence="6">The sequence shown here is derived from an EMBL/GenBank/DDBJ whole genome shotgun (WGS) entry which is preliminary data.</text>
</comment>
<evidence type="ECO:0000259" key="5">
    <source>
        <dbReference type="PROSITE" id="PS51296"/>
    </source>
</evidence>
<keyword evidence="2" id="KW-0479">Metal-binding</keyword>
<evidence type="ECO:0000256" key="1">
    <source>
        <dbReference type="ARBA" id="ARBA00022714"/>
    </source>
</evidence>
<gene>
    <name evidence="6" type="ORF">OFY17_13330</name>
</gene>
<dbReference type="InterPro" id="IPR036922">
    <property type="entry name" value="Rieske_2Fe-2S_sf"/>
</dbReference>
<evidence type="ECO:0000256" key="2">
    <source>
        <dbReference type="ARBA" id="ARBA00022723"/>
    </source>
</evidence>
<dbReference type="Gene3D" id="2.102.10.10">
    <property type="entry name" value="Rieske [2Fe-2S] iron-sulphur domain"/>
    <property type="match status" value="1"/>
</dbReference>
<dbReference type="PROSITE" id="PS51296">
    <property type="entry name" value="RIESKE"/>
    <property type="match status" value="1"/>
</dbReference>
<dbReference type="CDD" id="cd03467">
    <property type="entry name" value="Rieske"/>
    <property type="match status" value="1"/>
</dbReference>
<dbReference type="RefSeq" id="WP_263531230.1">
    <property type="nucleotide sequence ID" value="NZ_JAOVZB010000006.1"/>
</dbReference>
<keyword evidence="3" id="KW-0408">Iron</keyword>
<protein>
    <submittedName>
        <fullName evidence="6">Rieske (2Fe-2S) protein</fullName>
    </submittedName>
</protein>
<organism evidence="6 7">
    <name type="scientific">Marinomonas sargassi</name>
    <dbReference type="NCBI Taxonomy" id="2984494"/>
    <lineage>
        <taxon>Bacteria</taxon>
        <taxon>Pseudomonadati</taxon>
        <taxon>Pseudomonadota</taxon>
        <taxon>Gammaproteobacteria</taxon>
        <taxon>Oceanospirillales</taxon>
        <taxon>Oceanospirillaceae</taxon>
        <taxon>Marinomonas</taxon>
    </lineage>
</organism>
<dbReference type="Proteomes" id="UP001209713">
    <property type="component" value="Unassembled WGS sequence"/>
</dbReference>
<accession>A0ABT2YVG1</accession>
<feature type="domain" description="Rieske" evidence="5">
    <location>
        <begin position="5"/>
        <end position="106"/>
    </location>
</feature>
<evidence type="ECO:0000256" key="3">
    <source>
        <dbReference type="ARBA" id="ARBA00023004"/>
    </source>
</evidence>
<proteinExistence type="predicted"/>
<dbReference type="PANTHER" id="PTHR40261">
    <property type="match status" value="1"/>
</dbReference>
<keyword evidence="7" id="KW-1185">Reference proteome</keyword>
<keyword evidence="1" id="KW-0001">2Fe-2S</keyword>
<dbReference type="EMBL" id="JAOVZB010000006">
    <property type="protein sequence ID" value="MCV2403848.1"/>
    <property type="molecule type" value="Genomic_DNA"/>
</dbReference>
<dbReference type="PANTHER" id="PTHR40261:SF1">
    <property type="entry name" value="RIESKE DOMAIN-CONTAINING PROTEIN"/>
    <property type="match status" value="1"/>
</dbReference>
<dbReference type="InterPro" id="IPR017941">
    <property type="entry name" value="Rieske_2Fe-2S"/>
</dbReference>
<evidence type="ECO:0000313" key="7">
    <source>
        <dbReference type="Proteomes" id="UP001209713"/>
    </source>
</evidence>
<keyword evidence="4" id="KW-0411">Iron-sulfur</keyword>
<reference evidence="6 7" key="1">
    <citation type="submission" date="2022-10" db="EMBL/GenBank/DDBJ databases">
        <title>Marinomonas transparenta sp. nov. and Marinomonas sargassi sp. nov., isolated from marine alga (Sargassum natans (L.) Gaillon).</title>
        <authorList>
            <person name="Wang Y."/>
        </authorList>
    </citation>
    <scope>NUCLEOTIDE SEQUENCE [LARGE SCALE GENOMIC DNA]</scope>
    <source>
        <strain evidence="6 7">C2222</strain>
    </source>
</reference>
<sequence>MFHKYLIPNTSKLGEGEVQALQLANQDLLITKQQGQIIVYKNLCPHQNKRLNWSSTAPLDEDGDYIQCDHHGALFSLQDGCCITGPCSGMALQKEILGIEQGNYYLLLS</sequence>
<evidence type="ECO:0000313" key="6">
    <source>
        <dbReference type="EMBL" id="MCV2403848.1"/>
    </source>
</evidence>
<name>A0ABT2YVG1_9GAMM</name>